<dbReference type="PROSITE" id="PS50850">
    <property type="entry name" value="MFS"/>
    <property type="match status" value="1"/>
</dbReference>
<dbReference type="PANTHER" id="PTHR23512">
    <property type="entry name" value="MAJOR FACILITATOR SUPERFAMILY DOMAIN-CONTAINING PROTEIN 1"/>
    <property type="match status" value="1"/>
</dbReference>
<feature type="transmembrane region" description="Helical" evidence="9">
    <location>
        <begin position="84"/>
        <end position="106"/>
    </location>
</feature>
<comment type="subcellular location">
    <subcellularLocation>
        <location evidence="1">Endomembrane system</location>
        <topology evidence="1">Multi-pass membrane protein</topology>
    </subcellularLocation>
</comment>
<feature type="transmembrane region" description="Helical" evidence="9">
    <location>
        <begin position="1140"/>
        <end position="1162"/>
    </location>
</feature>
<feature type="transmembrane region" description="Helical" evidence="9">
    <location>
        <begin position="594"/>
        <end position="615"/>
    </location>
</feature>
<keyword evidence="7 9" id="KW-0472">Membrane</keyword>
<feature type="transmembrane region" description="Helical" evidence="9">
    <location>
        <begin position="550"/>
        <end position="574"/>
    </location>
</feature>
<dbReference type="GO" id="GO:0012505">
    <property type="term" value="C:endomembrane system"/>
    <property type="evidence" value="ECO:0007669"/>
    <property type="project" value="UniProtKB-SubCell"/>
</dbReference>
<gene>
    <name evidence="11" type="ORF">POCTA_138.1.T0590138</name>
</gene>
<feature type="compositionally biased region" description="Acidic residues" evidence="8">
    <location>
        <begin position="1011"/>
        <end position="1020"/>
    </location>
</feature>
<evidence type="ECO:0000256" key="2">
    <source>
        <dbReference type="ARBA" id="ARBA00007168"/>
    </source>
</evidence>
<feature type="transmembrane region" description="Helical" evidence="9">
    <location>
        <begin position="774"/>
        <end position="794"/>
    </location>
</feature>
<dbReference type="GO" id="GO:0022857">
    <property type="term" value="F:transmembrane transporter activity"/>
    <property type="evidence" value="ECO:0007669"/>
    <property type="project" value="InterPro"/>
</dbReference>
<evidence type="ECO:0000256" key="3">
    <source>
        <dbReference type="ARBA" id="ARBA00008335"/>
    </source>
</evidence>
<feature type="transmembrane region" description="Helical" evidence="9">
    <location>
        <begin position="1107"/>
        <end position="1128"/>
    </location>
</feature>
<feature type="region of interest" description="Disordered" evidence="8">
    <location>
        <begin position="981"/>
        <end position="1021"/>
    </location>
</feature>
<feature type="transmembrane region" description="Helical" evidence="9">
    <location>
        <begin position="1213"/>
        <end position="1234"/>
    </location>
</feature>
<reference evidence="11" key="1">
    <citation type="submission" date="2021-01" db="EMBL/GenBank/DDBJ databases">
        <authorList>
            <consortium name="Genoscope - CEA"/>
            <person name="William W."/>
        </authorList>
    </citation>
    <scope>NUCLEOTIDE SEQUENCE</scope>
</reference>
<dbReference type="OMA" id="YSCIVIL"/>
<comment type="similarity">
    <text evidence="3">Belongs to the major facilitator superfamily.</text>
</comment>
<comment type="caution">
    <text evidence="11">The sequence shown here is derived from an EMBL/GenBank/DDBJ whole genome shotgun (WGS) entry which is preliminary data.</text>
</comment>
<feature type="transmembrane region" description="Helical" evidence="9">
    <location>
        <begin position="216"/>
        <end position="237"/>
    </location>
</feature>
<keyword evidence="4" id="KW-0813">Transport</keyword>
<keyword evidence="6 9" id="KW-1133">Transmembrane helix</keyword>
<feature type="compositionally biased region" description="Acidic residues" evidence="8">
    <location>
        <begin position="690"/>
        <end position="711"/>
    </location>
</feature>
<feature type="transmembrane region" description="Helical" evidence="9">
    <location>
        <begin position="1080"/>
        <end position="1100"/>
    </location>
</feature>
<feature type="compositionally biased region" description="Polar residues" evidence="8">
    <location>
        <begin position="712"/>
        <end position="728"/>
    </location>
</feature>
<dbReference type="Proteomes" id="UP000683925">
    <property type="component" value="Unassembled WGS sequence"/>
</dbReference>
<name>A0A8S1V7Z2_PAROT</name>
<evidence type="ECO:0000256" key="9">
    <source>
        <dbReference type="SAM" id="Phobius"/>
    </source>
</evidence>
<evidence type="ECO:0000256" key="7">
    <source>
        <dbReference type="ARBA" id="ARBA00023136"/>
    </source>
</evidence>
<feature type="transmembrane region" description="Helical" evidence="9">
    <location>
        <begin position="297"/>
        <end position="317"/>
    </location>
</feature>
<dbReference type="InterPro" id="IPR052187">
    <property type="entry name" value="MFSD1"/>
</dbReference>
<dbReference type="OrthoDB" id="420519at2759"/>
<evidence type="ECO:0000256" key="1">
    <source>
        <dbReference type="ARBA" id="ARBA00004127"/>
    </source>
</evidence>
<dbReference type="InterPro" id="IPR011701">
    <property type="entry name" value="MFS"/>
</dbReference>
<feature type="transmembrane region" description="Helical" evidence="9">
    <location>
        <begin position="345"/>
        <end position="367"/>
    </location>
</feature>
<feature type="transmembrane region" description="Helical" evidence="9">
    <location>
        <begin position="817"/>
        <end position="837"/>
    </location>
</feature>
<keyword evidence="12" id="KW-1185">Reference proteome</keyword>
<feature type="transmembrane region" description="Helical" evidence="9">
    <location>
        <begin position="1169"/>
        <end position="1193"/>
    </location>
</feature>
<feature type="transmembrane region" description="Helical" evidence="9">
    <location>
        <begin position="404"/>
        <end position="430"/>
    </location>
</feature>
<protein>
    <recommendedName>
        <fullName evidence="10">Major facilitator superfamily (MFS) profile domain-containing protein</fullName>
    </recommendedName>
</protein>
<feature type="transmembrane region" description="Helical" evidence="9">
    <location>
        <begin position="936"/>
        <end position="959"/>
    </location>
</feature>
<evidence type="ECO:0000259" key="10">
    <source>
        <dbReference type="PROSITE" id="PS50850"/>
    </source>
</evidence>
<evidence type="ECO:0000256" key="8">
    <source>
        <dbReference type="SAM" id="MobiDB-lite"/>
    </source>
</evidence>
<evidence type="ECO:0000256" key="4">
    <source>
        <dbReference type="ARBA" id="ARBA00022448"/>
    </source>
</evidence>
<evidence type="ECO:0000313" key="11">
    <source>
        <dbReference type="EMBL" id="CAD8171979.1"/>
    </source>
</evidence>
<dbReference type="EMBL" id="CAJJDP010000058">
    <property type="protein sequence ID" value="CAD8171979.1"/>
    <property type="molecule type" value="Genomic_DNA"/>
</dbReference>
<proteinExistence type="inferred from homology"/>
<feature type="transmembrane region" description="Helical" evidence="9">
    <location>
        <begin position="1040"/>
        <end position="1060"/>
    </location>
</feature>
<dbReference type="InterPro" id="IPR007603">
    <property type="entry name" value="Choline_transptr-like"/>
</dbReference>
<organism evidence="11 12">
    <name type="scientific">Paramecium octaurelia</name>
    <dbReference type="NCBI Taxonomy" id="43137"/>
    <lineage>
        <taxon>Eukaryota</taxon>
        <taxon>Sar</taxon>
        <taxon>Alveolata</taxon>
        <taxon>Ciliophora</taxon>
        <taxon>Intramacronucleata</taxon>
        <taxon>Oligohymenophorea</taxon>
        <taxon>Peniculida</taxon>
        <taxon>Parameciidae</taxon>
        <taxon>Paramecium</taxon>
    </lineage>
</organism>
<feature type="transmembrane region" description="Helical" evidence="9">
    <location>
        <begin position="844"/>
        <end position="867"/>
    </location>
</feature>
<feature type="transmembrane region" description="Helical" evidence="9">
    <location>
        <begin position="249"/>
        <end position="270"/>
    </location>
</feature>
<keyword evidence="5 9" id="KW-0812">Transmembrane</keyword>
<evidence type="ECO:0000256" key="5">
    <source>
        <dbReference type="ARBA" id="ARBA00022692"/>
    </source>
</evidence>
<dbReference type="InterPro" id="IPR020846">
    <property type="entry name" value="MFS_dom"/>
</dbReference>
<dbReference type="PANTHER" id="PTHR23512:SF3">
    <property type="entry name" value="MAJOR FACILITATOR SUPERFAMILY DOMAIN-CONTAINING PROTEIN 1"/>
    <property type="match status" value="1"/>
</dbReference>
<feature type="region of interest" description="Disordered" evidence="8">
    <location>
        <begin position="680"/>
        <end position="728"/>
    </location>
</feature>
<dbReference type="Pfam" id="PF04515">
    <property type="entry name" value="Choline_transpo"/>
    <property type="match status" value="1"/>
</dbReference>
<sequence>MIYVLSCKLYILLKLKKEMKKKIQVKRNKKEIMKKVKPEFDSADQLSRIELYKRLDQNNPLNQGMRPYEGFNGPKKERSMTDRLCLVFLLVFFCATVFHGIVLISYGNINRISNGYDFRDEICGINGLINLPYLYYLQPSVDMNVAMCVDECPSSTGKYTCLYSIDHFTTTNFCYVQMSSTKMARYCIPKEPVSRKIVDDYLSQTEPYIKRTMSDILLSLDLIIASIVLLGASAYFLTYLLSFPSIVKFQVWGQIWLSIICFGILSYLFYREYERVIDTRCLYKIDKHQCGGDRATLFYLAWIGTAGIGLLFLFNIMKLFNKINLGISLIKTSAQIVLVLKQLRFFAIFVAFIGFVQLGYSCIVIFYGMTIGERSTVQALNINGDAVKIFTTTQIYQLSLPFQAFMILFFLLFVMSVNEMFNTYALSVWFFTKRKDVVQIPLLVVLRELLLHHLGSCVYAVFMEIFFFIPKWIFYTIYYFLSSLPQDSMIVRFIQGCCLCCLACYQNCLRYLSKHALVQVAIWSEGYSASSRKAYFLLDRHKEKIHDLDFLIEFILFLLKLSNSLVISLPIYIYLSVSDTTLLGVKVADIESPLIPTLFVFLIGFFYVSVFQVSYDITTKSVIQLYLVDREMFYGEQRFVEDFIQKFMEFYGKKEADQIKIKSNAQRKYNAQVVPENINKELDEQSYQSEEQEEEEDEDEEEEEELEDINLQDDNSSPDLGNNYNGKNKTNAHHIVADPFQLDDASDSRSQTQWKSEKDIKQSYLYQLPLQKTWMLWMALALACFLLFGDAYAFDNPMALQLTIQTEMNLNNFQFNMLYSIHSAPNIILPFFGGILIDKIGVRVSILIFLSILILGQSIVVIGGYTLSYGTMLAGRGIFGIGSESLYAAQAAIMTQWFQGGQISLALGLCISIPKLGSALNSFVSPQIQANRGELGFSFLVGLFVVIFSWGCGLALIYLDKKNEVLMEKWKELNLEVDNTEHKGAQPTAQEMSLQIRKSESTESDQSVSLLEDENDEKEEEAAHEAKEEIKLSDFKNFDGSYWILSCIIMLSEALFVAFLDNGNAFFQVKFGFSQQSAGVLLSIPYLFAACVTPFVGIYSDKIRQRSLLIILTTVIFIITHLFLLLIYCDSACGVSALPLLSLGICYSFYSAILIPSIPLVVKSQMIGTAFGLLGAMYNIALTLFPLITGSLYNSHLINEEGQVDPFQGYVYQSYFFVGVSCFNCIIAISLYIFDKNGNKKLSRLMPKSK</sequence>
<feature type="domain" description="Major facilitator superfamily (MFS) profile" evidence="10">
    <location>
        <begin position="776"/>
        <end position="1237"/>
    </location>
</feature>
<comment type="similarity">
    <text evidence="2">Belongs to the CTL (choline transporter-like) family.</text>
</comment>
<accession>A0A8S1V7Z2</accession>
<evidence type="ECO:0000313" key="12">
    <source>
        <dbReference type="Proteomes" id="UP000683925"/>
    </source>
</evidence>
<dbReference type="Pfam" id="PF07690">
    <property type="entry name" value="MFS_1"/>
    <property type="match status" value="2"/>
</dbReference>
<evidence type="ECO:0000256" key="6">
    <source>
        <dbReference type="ARBA" id="ARBA00022989"/>
    </source>
</evidence>
<dbReference type="AlphaFoldDB" id="A0A8S1V7Z2"/>